<evidence type="ECO:0000313" key="9">
    <source>
        <dbReference type="EMBL" id="MBK5927420.1"/>
    </source>
</evidence>
<dbReference type="Proteomes" id="UP000706333">
    <property type="component" value="Unassembled WGS sequence"/>
</dbReference>
<comment type="function">
    <text evidence="7">Single strand-specific metallo-endoribonuclease involved in late-stage 70S ribosome quality control and in maturation of the 3' terminus of the 16S rRNA.</text>
</comment>
<dbReference type="AlphaFoldDB" id="A0A934WHR7"/>
<dbReference type="SUPFAM" id="SSF55486">
    <property type="entry name" value="Metalloproteases ('zincins'), catalytic domain"/>
    <property type="match status" value="1"/>
</dbReference>
<comment type="subcellular location">
    <subcellularLocation>
        <location evidence="7">Cytoplasm</location>
    </subcellularLocation>
</comment>
<dbReference type="Pfam" id="PF02130">
    <property type="entry name" value="YbeY"/>
    <property type="match status" value="1"/>
</dbReference>
<dbReference type="PROSITE" id="PS01306">
    <property type="entry name" value="UPF0054"/>
    <property type="match status" value="1"/>
</dbReference>
<comment type="caution">
    <text evidence="9">The sequence shown here is derived from an EMBL/GenBank/DDBJ whole genome shotgun (WGS) entry which is preliminary data.</text>
</comment>
<evidence type="ECO:0000256" key="3">
    <source>
        <dbReference type="ARBA" id="ARBA00022723"/>
    </source>
</evidence>
<dbReference type="InterPro" id="IPR020549">
    <property type="entry name" value="YbeY_CS"/>
</dbReference>
<dbReference type="PANTHER" id="PTHR46986:SF1">
    <property type="entry name" value="ENDORIBONUCLEASE YBEY, CHLOROPLASTIC"/>
    <property type="match status" value="1"/>
</dbReference>
<keyword evidence="6 7" id="KW-0862">Zinc</keyword>
<dbReference type="Gene3D" id="3.40.390.30">
    <property type="entry name" value="Metalloproteases ('zincins'), catalytic domain"/>
    <property type="match status" value="1"/>
</dbReference>
<evidence type="ECO:0000256" key="6">
    <source>
        <dbReference type="ARBA" id="ARBA00022833"/>
    </source>
</evidence>
<feature type="region of interest" description="Disordered" evidence="8">
    <location>
        <begin position="70"/>
        <end position="89"/>
    </location>
</feature>
<gene>
    <name evidence="7" type="primary">ybeY</name>
    <name evidence="9" type="ORF">CCR87_08785</name>
</gene>
<dbReference type="InterPro" id="IPR002036">
    <property type="entry name" value="YbeY"/>
</dbReference>
<keyword evidence="7" id="KW-0690">Ribosome biogenesis</keyword>
<keyword evidence="2 7" id="KW-0540">Nuclease</keyword>
<evidence type="ECO:0000256" key="4">
    <source>
        <dbReference type="ARBA" id="ARBA00022759"/>
    </source>
</evidence>
<keyword evidence="4 7" id="KW-0255">Endonuclease</keyword>
<keyword evidence="3 7" id="KW-0479">Metal-binding</keyword>
<evidence type="ECO:0000256" key="7">
    <source>
        <dbReference type="HAMAP-Rule" id="MF_00009"/>
    </source>
</evidence>
<comment type="similarity">
    <text evidence="1 7">Belongs to the endoribonuclease YbeY family.</text>
</comment>
<accession>A0A934WHR7</accession>
<evidence type="ECO:0000256" key="2">
    <source>
        <dbReference type="ARBA" id="ARBA00022722"/>
    </source>
</evidence>
<evidence type="ECO:0000256" key="8">
    <source>
        <dbReference type="SAM" id="MobiDB-lite"/>
    </source>
</evidence>
<dbReference type="GO" id="GO:0004521">
    <property type="term" value="F:RNA endonuclease activity"/>
    <property type="evidence" value="ECO:0007669"/>
    <property type="project" value="UniProtKB-UniRule"/>
</dbReference>
<sequence>MVDVIVEDARWEAVALETLAETAVRATLRHLGLAPAGFEVALMAGSDARIAELNAEFRDKPAPTNVLSWPARDMGAPEAPDTPVPGPADDPEPLGDIALAWDTCAAEARAAGRPLADHLTHLVVHATLHLLGYDHAEDTQAAVMESLEVAILAQLGLPDPYGDVAGERIA</sequence>
<evidence type="ECO:0000313" key="10">
    <source>
        <dbReference type="Proteomes" id="UP000706333"/>
    </source>
</evidence>
<dbReference type="InterPro" id="IPR023091">
    <property type="entry name" value="MetalPrtase_cat_dom_sf_prd"/>
</dbReference>
<reference evidence="9" key="1">
    <citation type="submission" date="2017-05" db="EMBL/GenBank/DDBJ databases">
        <authorList>
            <person name="Imhoff J.F."/>
            <person name="Rahn T."/>
            <person name="Kuenzel S."/>
            <person name="Neulinger S.C."/>
        </authorList>
    </citation>
    <scope>NUCLEOTIDE SEQUENCE</scope>
    <source>
        <strain evidence="9">LMG 28126</strain>
    </source>
</reference>
<organism evidence="9 10">
    <name type="scientific">Rhodobaculum claviforme</name>
    <dbReference type="NCBI Taxonomy" id="1549854"/>
    <lineage>
        <taxon>Bacteria</taxon>
        <taxon>Pseudomonadati</taxon>
        <taxon>Pseudomonadota</taxon>
        <taxon>Alphaproteobacteria</taxon>
        <taxon>Rhodobacterales</taxon>
        <taxon>Paracoccaceae</taxon>
        <taxon>Rhodobaculum</taxon>
    </lineage>
</organism>
<dbReference type="EMBL" id="NHSD01000245">
    <property type="protein sequence ID" value="MBK5927420.1"/>
    <property type="molecule type" value="Genomic_DNA"/>
</dbReference>
<keyword evidence="10" id="KW-1185">Reference proteome</keyword>
<feature type="binding site" evidence="7">
    <location>
        <position position="135"/>
    </location>
    <ligand>
        <name>Zn(2+)</name>
        <dbReference type="ChEBI" id="CHEBI:29105"/>
        <note>catalytic</note>
    </ligand>
</feature>
<feature type="binding site" evidence="7">
    <location>
        <position position="125"/>
    </location>
    <ligand>
        <name>Zn(2+)</name>
        <dbReference type="ChEBI" id="CHEBI:29105"/>
        <note>catalytic</note>
    </ligand>
</feature>
<evidence type="ECO:0000256" key="1">
    <source>
        <dbReference type="ARBA" id="ARBA00010875"/>
    </source>
</evidence>
<protein>
    <recommendedName>
        <fullName evidence="7">Endoribonuclease YbeY</fullName>
        <ecNumber evidence="7">3.1.-.-</ecNumber>
    </recommendedName>
</protein>
<dbReference type="PANTHER" id="PTHR46986">
    <property type="entry name" value="ENDORIBONUCLEASE YBEY, CHLOROPLASTIC"/>
    <property type="match status" value="1"/>
</dbReference>
<evidence type="ECO:0000256" key="5">
    <source>
        <dbReference type="ARBA" id="ARBA00022801"/>
    </source>
</evidence>
<keyword evidence="7" id="KW-0698">rRNA processing</keyword>
<dbReference type="GO" id="GO:0005737">
    <property type="term" value="C:cytoplasm"/>
    <property type="evidence" value="ECO:0007669"/>
    <property type="project" value="UniProtKB-SubCell"/>
</dbReference>
<keyword evidence="7" id="KW-0963">Cytoplasm</keyword>
<reference evidence="9" key="2">
    <citation type="journal article" date="2020" name="Microorganisms">
        <title>Osmotic Adaptation and Compatible Solute Biosynthesis of Phototrophic Bacteria as Revealed from Genome Analyses.</title>
        <authorList>
            <person name="Imhoff J.F."/>
            <person name="Rahn T."/>
            <person name="Kunzel S."/>
            <person name="Keller A."/>
            <person name="Neulinger S.C."/>
        </authorList>
    </citation>
    <scope>NUCLEOTIDE SEQUENCE</scope>
    <source>
        <strain evidence="9">LMG 28126</strain>
    </source>
</reference>
<dbReference type="EC" id="3.1.-.-" evidence="7"/>
<dbReference type="NCBIfam" id="TIGR00043">
    <property type="entry name" value="rRNA maturation RNase YbeY"/>
    <property type="match status" value="1"/>
</dbReference>
<feature type="binding site" evidence="7">
    <location>
        <position position="129"/>
    </location>
    <ligand>
        <name>Zn(2+)</name>
        <dbReference type="ChEBI" id="CHEBI:29105"/>
        <note>catalytic</note>
    </ligand>
</feature>
<dbReference type="GO" id="GO:0006364">
    <property type="term" value="P:rRNA processing"/>
    <property type="evidence" value="ECO:0007669"/>
    <property type="project" value="UniProtKB-UniRule"/>
</dbReference>
<dbReference type="HAMAP" id="MF_00009">
    <property type="entry name" value="Endoribonucl_YbeY"/>
    <property type="match status" value="1"/>
</dbReference>
<dbReference type="GO" id="GO:0004222">
    <property type="term" value="F:metalloendopeptidase activity"/>
    <property type="evidence" value="ECO:0007669"/>
    <property type="project" value="InterPro"/>
</dbReference>
<comment type="cofactor">
    <cofactor evidence="7">
        <name>Zn(2+)</name>
        <dbReference type="ChEBI" id="CHEBI:29105"/>
    </cofactor>
    <text evidence="7">Binds 1 zinc ion.</text>
</comment>
<dbReference type="GO" id="GO:0008270">
    <property type="term" value="F:zinc ion binding"/>
    <property type="evidence" value="ECO:0007669"/>
    <property type="project" value="UniProtKB-UniRule"/>
</dbReference>
<name>A0A934WHR7_9RHOB</name>
<proteinExistence type="inferred from homology"/>
<keyword evidence="5 7" id="KW-0378">Hydrolase</keyword>